<dbReference type="SUPFAM" id="SSF141072">
    <property type="entry name" value="CalX-like"/>
    <property type="match status" value="2"/>
</dbReference>
<keyword evidence="2" id="KW-0677">Repeat</keyword>
<dbReference type="InterPro" id="IPR001119">
    <property type="entry name" value="SLH_dom"/>
</dbReference>
<dbReference type="Pfam" id="PF13517">
    <property type="entry name" value="FG-GAP_3"/>
    <property type="match status" value="4"/>
</dbReference>
<feature type="domain" description="SLH" evidence="6">
    <location>
        <begin position="1636"/>
        <end position="1695"/>
    </location>
</feature>
<dbReference type="Pfam" id="PF00041">
    <property type="entry name" value="fn3"/>
    <property type="match status" value="1"/>
</dbReference>
<dbReference type="InterPro" id="IPR003961">
    <property type="entry name" value="FN3_dom"/>
</dbReference>
<dbReference type="InterPro" id="IPR028994">
    <property type="entry name" value="Integrin_alpha_N"/>
</dbReference>
<dbReference type="SUPFAM" id="SSF49265">
    <property type="entry name" value="Fibronectin type III"/>
    <property type="match status" value="3"/>
</dbReference>
<keyword evidence="3" id="KW-0106">Calcium</keyword>
<evidence type="ECO:0000259" key="5">
    <source>
        <dbReference type="PROSITE" id="PS50853"/>
    </source>
</evidence>
<dbReference type="InterPro" id="IPR013783">
    <property type="entry name" value="Ig-like_fold"/>
</dbReference>
<comment type="caution">
    <text evidence="7">The sequence shown here is derived from an EMBL/GenBank/DDBJ whole genome shotgun (WGS) entry which is preliminary data.</text>
</comment>
<dbReference type="InterPro" id="IPR038081">
    <property type="entry name" value="CalX-like_sf"/>
</dbReference>
<proteinExistence type="predicted"/>
<sequence>MSKSSYYRRISLMLSVLMMLTIALPPNLVQAQQQKAQPQQVASISNEIFKLKHQFAQSQKFEFSTVGDLDGNNVSDFVELNNRAIEVSKNQIDGTTVKEVIQVPAPHIARLIQLSDIIGDSRLEIINIDSEGIVVFSMNNSGSYELKHTISIPPSEARNYVQSFVIVDFDNDKVKDIILSNGSHVQYYKGGSNLSFEKIGEHKYNNYYEDSYIRRIATGDWNGDGIVDFAFVNYQGPHSYVFSFTGQGDGSFQQAAVKDIGIEAYEKSFLDIKDVDQDGLDDIVFNPPSNELLIYHGDKKSTFQRVTTIDFTQNGDIVDLSDYNGDGYVDFMVKENNSWSLYWNHNGQKTVPAFPITFPSNYYEPKIFTDFNMDGKTDIIGFTSAFIEVFINMKPLEGRIQFESREQFVSENRKTVQVKVVRTGGSKPHTKLGYQTKNDTALAGKDYLYKKGILEFQAGETEAWISIPRLGSDIPSEGRNFSIHLSQPNAGDTLGRNSSIMIHIQDDNTTPPVDTAPNWPRDGKLVIRDVSSSSLTAAWPAALDSNGIEAYEISEVHQALPTKTVTADVYSHTWTSGLQGGKVYQFQVVAVDTLGEKSEPLSEVVTIGDTSTLPEKNFNYLKYLYSKNWVKSTVFTADIDGNGIEDFVTESHDKTYQMLNYAEVLPTEGIFVASGTCRGSIHSTADWNRNGIADFIYRHDTEICIVEANMTNASSMKKTTLTLPNVTALRVADFSDDGITDILYSTIDHKLVLLQGSTNYTFTEIARSQATGSLYEQGSGDWNGDGKEDIVVVSTNNKLTAYTNQGDGTFAKAVQLRHASLTSVTTEDFDKDGYDDIVALSKDNIEIYYGDASSSFLRSKSLREDRYHIKSIIAHDINQDSQPDLLLITHTAFKVLLNENGTFSFSSTLLDKLNTFGPSRSMVSIGDFTGDGKLDVSIADASYLDEHFLYTANYSSSTFQFGQEVIKVQEHAGQVQLQLKRVGDRQSVTSVVYETVDGTGLAAVDYVASTGVLTFAAGETEKTITIPVIDNNRRNAERSFTVKLSSPTRGAKLGSPSQIVVQIEDDEQDPPQWSVGAALMPLDVTSSSMTLSWPAAKGKEDITNYLITEKNGLLPPVSVPCYVLAHRWSTGLLAGGTYQFEVRAKNKKGSVSEPLTKLVTLPTVEVPPIDPPDELPPQWPAGASLHPSNVDESTLTLSWPAAIGANAILAYELRETNGALAPVSVTGQVYSHTWNSGLEAGKTYQFELKARDAKGLPSAPLLTVVTLPDVVVPPIDPPVTVPVKAPQWSAGAIVQYKDVSESTLTLLWPAAVDTDGVAAYRIRETSNVLSPVTVTGQVYSHTWSSGLTAGKTYQFEVTAQDKTGLTGVPLIVKVTLPNQPSVQPRKQPSYGGPIGGAALSSNKAVASVQLFEQGKHTASEAVWSQVAGRYEFTTVQEQIEMEVKPDHKAATVWIDSKQWEGKKQLPLKLGQNEFKFTVKAENGDKSDYTLFIVRKETSDRPDKQDSSMLKPCLFLDVSEHWAGARICEAYAQGLVQGITDAAFKPEQTLTRAEFAVLLARLSGVEAKQVETLRFKDSGHIAAWAIAAVKLAVEKGWIVGYEDGTFRPEEQVSRAELAAIVARVMEWDTVSEEQGKESAFQDAAAIPDWAKRSVLALQKHGVIQGKKDGRYAPAEAITRAEAATLLLRLKKLIDSK</sequence>
<feature type="chain" id="PRO_5046657938" evidence="4">
    <location>
        <begin position="32"/>
        <end position="1695"/>
    </location>
</feature>
<reference evidence="7 8" key="1">
    <citation type="submission" date="2020-09" db="EMBL/GenBank/DDBJ databases">
        <title>Paenibacillus sp. CAU 1523 isolated from sand of Haeundae Beach.</title>
        <authorList>
            <person name="Kim W."/>
        </authorList>
    </citation>
    <scope>NUCLEOTIDE SEQUENCE [LARGE SCALE GENOMIC DNA]</scope>
    <source>
        <strain evidence="7 8">CAU 1523</strain>
    </source>
</reference>
<dbReference type="PROSITE" id="PS50853">
    <property type="entry name" value="FN3"/>
    <property type="match status" value="3"/>
</dbReference>
<dbReference type="Gene3D" id="2.60.40.10">
    <property type="entry name" value="Immunoglobulins"/>
    <property type="match status" value="4"/>
</dbReference>
<dbReference type="Gene3D" id="2.130.10.130">
    <property type="entry name" value="Integrin alpha, N-terminal"/>
    <property type="match status" value="2"/>
</dbReference>
<evidence type="ECO:0000313" key="7">
    <source>
        <dbReference type="EMBL" id="MBD8500050.1"/>
    </source>
</evidence>
<dbReference type="EMBL" id="JACYTN010000017">
    <property type="protein sequence ID" value="MBD8500050.1"/>
    <property type="molecule type" value="Genomic_DNA"/>
</dbReference>
<evidence type="ECO:0000259" key="6">
    <source>
        <dbReference type="PROSITE" id="PS51272"/>
    </source>
</evidence>
<evidence type="ECO:0000256" key="2">
    <source>
        <dbReference type="ARBA" id="ARBA00022737"/>
    </source>
</evidence>
<keyword evidence="1 4" id="KW-0732">Signal</keyword>
<dbReference type="InterPro" id="IPR003644">
    <property type="entry name" value="Calx_beta"/>
</dbReference>
<dbReference type="PROSITE" id="PS51272">
    <property type="entry name" value="SLH"/>
    <property type="match status" value="3"/>
</dbReference>
<dbReference type="InterPro" id="IPR013517">
    <property type="entry name" value="FG-GAP"/>
</dbReference>
<gene>
    <name evidence="7" type="ORF">IFO66_17300</name>
</gene>
<dbReference type="CDD" id="cd00063">
    <property type="entry name" value="FN3"/>
    <property type="match status" value="4"/>
</dbReference>
<feature type="domain" description="Fibronectin type-III" evidence="5">
    <location>
        <begin position="1075"/>
        <end position="1169"/>
    </location>
</feature>
<evidence type="ECO:0000256" key="1">
    <source>
        <dbReference type="ARBA" id="ARBA00022729"/>
    </source>
</evidence>
<dbReference type="RefSeq" id="WP_192026359.1">
    <property type="nucleotide sequence ID" value="NZ_JACYTN010000017.1"/>
</dbReference>
<dbReference type="Proteomes" id="UP000634529">
    <property type="component" value="Unassembled WGS sequence"/>
</dbReference>
<evidence type="ECO:0000256" key="4">
    <source>
        <dbReference type="SAM" id="SignalP"/>
    </source>
</evidence>
<dbReference type="InterPro" id="IPR036116">
    <property type="entry name" value="FN3_sf"/>
</dbReference>
<evidence type="ECO:0000256" key="3">
    <source>
        <dbReference type="ARBA" id="ARBA00022837"/>
    </source>
</evidence>
<feature type="domain" description="SLH" evidence="6">
    <location>
        <begin position="1571"/>
        <end position="1634"/>
    </location>
</feature>
<dbReference type="Pfam" id="PF00395">
    <property type="entry name" value="SLH"/>
    <property type="match status" value="3"/>
</dbReference>
<dbReference type="PANTHER" id="PTHR46580">
    <property type="entry name" value="SENSOR KINASE-RELATED"/>
    <property type="match status" value="1"/>
</dbReference>
<accession>A0ABR9B0X9</accession>
<feature type="domain" description="Fibronectin type-III" evidence="5">
    <location>
        <begin position="1181"/>
        <end position="1269"/>
    </location>
</feature>
<dbReference type="SMART" id="SM00060">
    <property type="entry name" value="FN3"/>
    <property type="match status" value="4"/>
</dbReference>
<dbReference type="Gene3D" id="2.60.40.2030">
    <property type="match status" value="2"/>
</dbReference>
<dbReference type="Pfam" id="PF03160">
    <property type="entry name" value="Calx-beta"/>
    <property type="match status" value="2"/>
</dbReference>
<feature type="signal peptide" evidence="4">
    <location>
        <begin position="1"/>
        <end position="31"/>
    </location>
</feature>
<keyword evidence="8" id="KW-1185">Reference proteome</keyword>
<protein>
    <submittedName>
        <fullName evidence="7">VCBS repeat-containing protein</fullName>
    </submittedName>
</protein>
<feature type="domain" description="SLH" evidence="6">
    <location>
        <begin position="1509"/>
        <end position="1570"/>
    </location>
</feature>
<dbReference type="SUPFAM" id="SSF69318">
    <property type="entry name" value="Integrin alpha N-terminal domain"/>
    <property type="match status" value="3"/>
</dbReference>
<organism evidence="7 8">
    <name type="scientific">Paenibacillus arenosi</name>
    <dbReference type="NCBI Taxonomy" id="2774142"/>
    <lineage>
        <taxon>Bacteria</taxon>
        <taxon>Bacillati</taxon>
        <taxon>Bacillota</taxon>
        <taxon>Bacilli</taxon>
        <taxon>Bacillales</taxon>
        <taxon>Paenibacillaceae</taxon>
        <taxon>Paenibacillus</taxon>
    </lineage>
</organism>
<dbReference type="PANTHER" id="PTHR46580:SF4">
    <property type="entry name" value="ATP_GTP-BINDING PROTEIN"/>
    <property type="match status" value="1"/>
</dbReference>
<feature type="domain" description="Fibronectin type-III" evidence="5">
    <location>
        <begin position="521"/>
        <end position="615"/>
    </location>
</feature>
<dbReference type="SMART" id="SM00237">
    <property type="entry name" value="Calx_beta"/>
    <property type="match status" value="2"/>
</dbReference>
<evidence type="ECO:0000313" key="8">
    <source>
        <dbReference type="Proteomes" id="UP000634529"/>
    </source>
</evidence>
<name>A0ABR9B0X9_9BACL</name>